<organism evidence="3 4">
    <name type="scientific">Mycolicibacterium insubricum</name>
    <dbReference type="NCBI Taxonomy" id="444597"/>
    <lineage>
        <taxon>Bacteria</taxon>
        <taxon>Bacillati</taxon>
        <taxon>Actinomycetota</taxon>
        <taxon>Actinomycetes</taxon>
        <taxon>Mycobacteriales</taxon>
        <taxon>Mycobacteriaceae</taxon>
        <taxon>Mycolicibacterium</taxon>
    </lineage>
</organism>
<proteinExistence type="predicted"/>
<dbReference type="GO" id="GO:0016020">
    <property type="term" value="C:membrane"/>
    <property type="evidence" value="ECO:0007669"/>
    <property type="project" value="UniProtKB-SubCell"/>
</dbReference>
<sequence>MVVTTNKKSDSGNADEQTTAIELDAVSAEEPPVSVAEISMTEESVDDGDIYDGVVPDDEALDWITGGEDRRSGKWQKPVTIAAVALVFLAMAAGLGVLGWKVYDNHRLNSARDAAQKAADDYALILTSVDSGDLDANFAKVLDGATGKWKDQYSAGSSELKQLLVDNKASAKGRVLESAVQSAEKNKVVVLLFVDQAVANAKVPDPRLDRSRMKMTMEYVDGRWRASDISIL</sequence>
<dbReference type="EMBL" id="MVHS01000047">
    <property type="protein sequence ID" value="ORA66861.1"/>
    <property type="molecule type" value="Genomic_DNA"/>
</dbReference>
<reference evidence="3 4" key="1">
    <citation type="submission" date="2016-12" db="EMBL/GenBank/DDBJ databases">
        <title>The new phylogeny of genus Mycobacterium.</title>
        <authorList>
            <person name="Tortoli E."/>
            <person name="Trovato A."/>
            <person name="Cirillo D.M."/>
        </authorList>
    </citation>
    <scope>NUCLEOTIDE SEQUENCE [LARGE SCALE GENOMIC DNA]</scope>
    <source>
        <strain evidence="3 4">DSM 45130</strain>
    </source>
</reference>
<evidence type="ECO:0000256" key="2">
    <source>
        <dbReference type="ARBA" id="ARBA00023136"/>
    </source>
</evidence>
<dbReference type="STRING" id="444597.BST26_16485"/>
<dbReference type="PANTHER" id="PTHR37042">
    <property type="entry name" value="OUTER MEMBRANE PROTEIN RV1973"/>
    <property type="match status" value="1"/>
</dbReference>
<name>A0A1X0D398_9MYCO</name>
<dbReference type="OrthoDB" id="5188486at2"/>
<gene>
    <name evidence="3" type="ORF">BST26_16485</name>
</gene>
<dbReference type="RefSeq" id="WP_083032461.1">
    <property type="nucleotide sequence ID" value="NZ_AP022618.1"/>
</dbReference>
<keyword evidence="2" id="KW-0472">Membrane</keyword>
<evidence type="ECO:0000313" key="4">
    <source>
        <dbReference type="Proteomes" id="UP000192801"/>
    </source>
</evidence>
<comment type="subcellular location">
    <subcellularLocation>
        <location evidence="1">Membrane</location>
    </subcellularLocation>
</comment>
<accession>A0A1X0D398</accession>
<dbReference type="AlphaFoldDB" id="A0A1X0D398"/>
<dbReference type="Proteomes" id="UP000192801">
    <property type="component" value="Unassembled WGS sequence"/>
</dbReference>
<comment type="caution">
    <text evidence="3">The sequence shown here is derived from an EMBL/GenBank/DDBJ whole genome shotgun (WGS) entry which is preliminary data.</text>
</comment>
<evidence type="ECO:0000256" key="1">
    <source>
        <dbReference type="ARBA" id="ARBA00004370"/>
    </source>
</evidence>
<protein>
    <submittedName>
        <fullName evidence="3">Uncharacterized protein</fullName>
    </submittedName>
</protein>
<keyword evidence="4" id="KW-1185">Reference proteome</keyword>
<evidence type="ECO:0000313" key="3">
    <source>
        <dbReference type="EMBL" id="ORA66861.1"/>
    </source>
</evidence>
<dbReference type="PANTHER" id="PTHR37042:SF4">
    <property type="entry name" value="OUTER MEMBRANE PROTEIN RV1973"/>
    <property type="match status" value="1"/>
</dbReference>